<evidence type="ECO:0000256" key="18">
    <source>
        <dbReference type="PIRSR" id="PIRSR605027-4"/>
    </source>
</evidence>
<keyword evidence="6 19" id="KW-0808">Transferase</keyword>
<evidence type="ECO:0000256" key="11">
    <source>
        <dbReference type="ARBA" id="ARBA00023034"/>
    </source>
</evidence>
<evidence type="ECO:0000256" key="2">
    <source>
        <dbReference type="ARBA" id="ARBA00004323"/>
    </source>
</evidence>
<evidence type="ECO:0000256" key="12">
    <source>
        <dbReference type="ARBA" id="ARBA00023136"/>
    </source>
</evidence>
<keyword evidence="13" id="KW-0325">Glycoprotein</keyword>
<evidence type="ECO:0000256" key="14">
    <source>
        <dbReference type="ARBA" id="ARBA00023211"/>
    </source>
</evidence>
<name>A0A6A7G3L8_9CRUS</name>
<comment type="pathway">
    <text evidence="3 19">Protein modification; protein glycosylation.</text>
</comment>
<sequence length="350" mass="40375">MVSILKRLFIQAYYAKRFRLFGCILILLLLFFSWQGWRDLAARSRRELELNELLLKDPSLQLQKINTLKRQVRDLQHKLQAAGVAFFEEPADLPTIYVITPTYARPNQLSELNRLRAVLLHVPRLWWVLVEDREERSAVISNFLASSGLQYTHLAQPTPQEWKQQDNSPRWRRPRGVLQRNAGIAWLRHNCPPYTAAVAYFADDDNSYAIELFDQMRWTQKVSVWPVGLVGGVMLERPVCLCLGDGHPSIVTDWMVGWKASRKFPTDMAGFAVSVALLITKTDAEFSHDSKIGYLETDFLSKLVETKDLEPRANCCTKVLVWHMNAKKPLLKEEMKLRELGRRTDVGIVV</sequence>
<dbReference type="UniPathway" id="UPA00378"/>
<dbReference type="FunFam" id="3.90.550.10:FF:000044">
    <property type="entry name" value="Galactosylgalactosylxylosylprotein 3-beta-glucuronosyltransferase"/>
    <property type="match status" value="1"/>
</dbReference>
<evidence type="ECO:0000256" key="13">
    <source>
        <dbReference type="ARBA" id="ARBA00023180"/>
    </source>
</evidence>
<dbReference type="PANTHER" id="PTHR10896:SF65">
    <property type="entry name" value="GALACTOSYLGALACTOSYLXYLOSYLPROTEIN 3-BETA-GLUCURONOSYLTRANSFERASE 3"/>
    <property type="match status" value="1"/>
</dbReference>
<keyword evidence="8 17" id="KW-0479">Metal-binding</keyword>
<dbReference type="SUPFAM" id="SSF53448">
    <property type="entry name" value="Nucleotide-diphospho-sugar transferases"/>
    <property type="match status" value="1"/>
</dbReference>
<dbReference type="InterPro" id="IPR005027">
    <property type="entry name" value="Glyco_trans_43"/>
</dbReference>
<evidence type="ECO:0000256" key="5">
    <source>
        <dbReference type="ARBA" id="ARBA00012641"/>
    </source>
</evidence>
<comment type="similarity">
    <text evidence="4 19">Belongs to the glycosyltransferase 43 family.</text>
</comment>
<dbReference type="Gene3D" id="3.90.550.10">
    <property type="entry name" value="Spore Coat Polysaccharide Biosynthesis Protein SpsA, Chain A"/>
    <property type="match status" value="1"/>
</dbReference>
<evidence type="ECO:0000256" key="6">
    <source>
        <dbReference type="ARBA" id="ARBA00022679"/>
    </source>
</evidence>
<evidence type="ECO:0000256" key="7">
    <source>
        <dbReference type="ARBA" id="ARBA00022692"/>
    </source>
</evidence>
<evidence type="ECO:0000256" key="9">
    <source>
        <dbReference type="ARBA" id="ARBA00022968"/>
    </source>
</evidence>
<evidence type="ECO:0000256" key="19">
    <source>
        <dbReference type="RuleBase" id="RU363127"/>
    </source>
</evidence>
<feature type="binding site" evidence="17">
    <location>
        <position position="205"/>
    </location>
    <ligand>
        <name>Mn(2+)</name>
        <dbReference type="ChEBI" id="CHEBI:29035"/>
    </ligand>
</feature>
<evidence type="ECO:0000313" key="20">
    <source>
        <dbReference type="EMBL" id="LAC25074.1"/>
    </source>
</evidence>
<comment type="subcellular location">
    <subcellularLocation>
        <location evidence="2 19">Golgi apparatus membrane</location>
        <topology evidence="2 19">Single-pass type II membrane protein</topology>
    </subcellularLocation>
</comment>
<comment type="cofactor">
    <cofactor evidence="1 17 19">
        <name>Mn(2+)</name>
        <dbReference type="ChEBI" id="CHEBI:29035"/>
    </cofactor>
</comment>
<evidence type="ECO:0000256" key="4">
    <source>
        <dbReference type="ARBA" id="ARBA00007706"/>
    </source>
</evidence>
<evidence type="ECO:0000256" key="15">
    <source>
        <dbReference type="ARBA" id="ARBA00047979"/>
    </source>
</evidence>
<dbReference type="GO" id="GO:0046872">
    <property type="term" value="F:metal ion binding"/>
    <property type="evidence" value="ECO:0007669"/>
    <property type="project" value="UniProtKB-KW"/>
</dbReference>
<dbReference type="EC" id="2.4.1.135" evidence="5 19"/>
<protein>
    <recommendedName>
        <fullName evidence="5 19">Galactosylgalactosylxylosylprotein 3-beta-glucuronosyltransferase</fullName>
        <ecNumber evidence="5 19">2.4.1.135</ecNumber>
    </recommendedName>
</protein>
<proteinExistence type="evidence at transcript level"/>
<dbReference type="EMBL" id="IACT01005931">
    <property type="protein sequence ID" value="LAC25074.1"/>
    <property type="molecule type" value="mRNA"/>
</dbReference>
<keyword evidence="7" id="KW-0812">Transmembrane</keyword>
<evidence type="ECO:0000256" key="10">
    <source>
        <dbReference type="ARBA" id="ARBA00022989"/>
    </source>
</evidence>
<dbReference type="CDD" id="cd00218">
    <property type="entry name" value="GlcAT-I"/>
    <property type="match status" value="1"/>
</dbReference>
<organism evidence="20">
    <name type="scientific">Hirondellea gigas</name>
    <dbReference type="NCBI Taxonomy" id="1518452"/>
    <lineage>
        <taxon>Eukaryota</taxon>
        <taxon>Metazoa</taxon>
        <taxon>Ecdysozoa</taxon>
        <taxon>Arthropoda</taxon>
        <taxon>Crustacea</taxon>
        <taxon>Multicrustacea</taxon>
        <taxon>Malacostraca</taxon>
        <taxon>Eumalacostraca</taxon>
        <taxon>Peracarida</taxon>
        <taxon>Amphipoda</taxon>
        <taxon>Amphilochidea</taxon>
        <taxon>Lysianassida</taxon>
        <taxon>Lysianassidira</taxon>
        <taxon>Lysianassoidea</taxon>
        <taxon>Lysianassidae</taxon>
        <taxon>Hirondellea</taxon>
    </lineage>
</organism>
<evidence type="ECO:0000256" key="17">
    <source>
        <dbReference type="PIRSR" id="PIRSR605027-3"/>
    </source>
</evidence>
<evidence type="ECO:0000256" key="16">
    <source>
        <dbReference type="PIRSR" id="PIRSR605027-1"/>
    </source>
</evidence>
<keyword evidence="9 19" id="KW-0735">Signal-anchor</keyword>
<comment type="catalytic activity">
    <reaction evidence="15 19">
        <text>3-O-(beta-D-galactosyl-(1-&gt;3)-beta-D-galactosyl-(1-&gt;4)-beta-D-xylosyl)-L-seryl-[protein] + UDP-alpha-D-glucuronate = 3-O-(beta-D-GlcA-(1-&gt;3)-beta-D-Gal-(1-&gt;3)-beta-D-Gal-(1-&gt;4)-beta-D-Xyl)-L-seryl-[protein] + UDP + H(+)</text>
        <dbReference type="Rhea" id="RHEA:24168"/>
        <dbReference type="Rhea" id="RHEA-COMP:12571"/>
        <dbReference type="Rhea" id="RHEA-COMP:12573"/>
        <dbReference type="ChEBI" id="CHEBI:15378"/>
        <dbReference type="ChEBI" id="CHEBI:58052"/>
        <dbReference type="ChEBI" id="CHEBI:58223"/>
        <dbReference type="ChEBI" id="CHEBI:132090"/>
        <dbReference type="ChEBI" id="CHEBI:132093"/>
        <dbReference type="EC" id="2.4.1.135"/>
    </reaction>
</comment>
<evidence type="ECO:0000256" key="8">
    <source>
        <dbReference type="ARBA" id="ARBA00022723"/>
    </source>
</evidence>
<feature type="active site" description="Proton donor/acceptor" evidence="16">
    <location>
        <position position="296"/>
    </location>
</feature>
<dbReference type="InterPro" id="IPR029044">
    <property type="entry name" value="Nucleotide-diphossugar_trans"/>
</dbReference>
<dbReference type="Pfam" id="PF03360">
    <property type="entry name" value="Glyco_transf_43"/>
    <property type="match status" value="1"/>
</dbReference>
<dbReference type="GO" id="GO:0015018">
    <property type="term" value="F:galactosylgalactosylxylosylprotein 3-beta-glucuronosyltransferase activity"/>
    <property type="evidence" value="ECO:0007669"/>
    <property type="project" value="UniProtKB-UniRule"/>
</dbReference>
<evidence type="ECO:0000256" key="1">
    <source>
        <dbReference type="ARBA" id="ARBA00001936"/>
    </source>
</evidence>
<keyword evidence="12" id="KW-0472">Membrane</keyword>
<keyword evidence="14 17" id="KW-0464">Manganese</keyword>
<dbReference type="PANTHER" id="PTHR10896">
    <property type="entry name" value="GALACTOSYLGALACTOSYLXYLOSYLPROTEIN 3-BETA-GLUCURONOSYLTRANSFERASE BETA-1,3-GLUCURONYLTRANSFERASE"/>
    <property type="match status" value="1"/>
</dbReference>
<keyword evidence="11 19" id="KW-0333">Golgi apparatus</keyword>
<keyword evidence="10" id="KW-1133">Transmembrane helix</keyword>
<dbReference type="GO" id="GO:0005975">
    <property type="term" value="P:carbohydrate metabolic process"/>
    <property type="evidence" value="ECO:0007669"/>
    <property type="project" value="TreeGrafter"/>
</dbReference>
<accession>A0A6A7G3L8</accession>
<dbReference type="AlphaFoldDB" id="A0A6A7G3L8"/>
<feature type="site" description="Interaction with galactose moiety of substrate glycoprotein" evidence="18">
    <location>
        <position position="236"/>
    </location>
</feature>
<dbReference type="GO" id="GO:0000139">
    <property type="term" value="C:Golgi membrane"/>
    <property type="evidence" value="ECO:0007669"/>
    <property type="project" value="UniProtKB-SubCell"/>
</dbReference>
<evidence type="ECO:0000256" key="3">
    <source>
        <dbReference type="ARBA" id="ARBA00004922"/>
    </source>
</evidence>
<dbReference type="GO" id="GO:0050650">
    <property type="term" value="P:chondroitin sulfate proteoglycan biosynthetic process"/>
    <property type="evidence" value="ECO:0007669"/>
    <property type="project" value="TreeGrafter"/>
</dbReference>
<reference evidence="20" key="1">
    <citation type="submission" date="2017-11" db="EMBL/GenBank/DDBJ databases">
        <title>The sensing device of the deep-sea amphipod.</title>
        <authorList>
            <person name="Kobayashi H."/>
            <person name="Nagahama T."/>
            <person name="Arai W."/>
            <person name="Sasagawa Y."/>
            <person name="Umeda M."/>
            <person name="Hayashi T."/>
            <person name="Nikaido I."/>
            <person name="Watanabe H."/>
            <person name="Oguri K."/>
            <person name="Kitazato H."/>
            <person name="Fujioka K."/>
            <person name="Kido Y."/>
            <person name="Takami H."/>
        </authorList>
    </citation>
    <scope>NUCLEOTIDE SEQUENCE</scope>
    <source>
        <tissue evidence="20">Whole body</tissue>
    </source>
</reference>